<dbReference type="EMBL" id="CP118108">
    <property type="protein sequence ID" value="WDI01781.1"/>
    <property type="molecule type" value="Genomic_DNA"/>
</dbReference>
<organism evidence="2 4">
    <name type="scientific">Paenibacillus urinalis</name>
    <dbReference type="NCBI Taxonomy" id="521520"/>
    <lineage>
        <taxon>Bacteria</taxon>
        <taxon>Bacillati</taxon>
        <taxon>Bacillota</taxon>
        <taxon>Bacilli</taxon>
        <taxon>Bacillales</taxon>
        <taxon>Paenibacillaceae</taxon>
        <taxon>Paenibacillus</taxon>
    </lineage>
</organism>
<accession>A0AAX3N031</accession>
<keyword evidence="5" id="KW-1185">Reference proteome</keyword>
<keyword evidence="1" id="KW-0812">Transmembrane</keyword>
<evidence type="ECO:0000256" key="1">
    <source>
        <dbReference type="SAM" id="Phobius"/>
    </source>
</evidence>
<evidence type="ECO:0000313" key="2">
    <source>
        <dbReference type="EMBL" id="WDH82050.1"/>
    </source>
</evidence>
<protein>
    <submittedName>
        <fullName evidence="2">Uncharacterized protein</fullName>
    </submittedName>
</protein>
<evidence type="ECO:0000313" key="4">
    <source>
        <dbReference type="Proteomes" id="UP001220962"/>
    </source>
</evidence>
<dbReference type="Proteomes" id="UP001221519">
    <property type="component" value="Chromosome"/>
</dbReference>
<dbReference type="Proteomes" id="UP001220962">
    <property type="component" value="Chromosome"/>
</dbReference>
<feature type="transmembrane region" description="Helical" evidence="1">
    <location>
        <begin position="43"/>
        <end position="64"/>
    </location>
</feature>
<dbReference type="AlphaFoldDB" id="A0AAX3N031"/>
<evidence type="ECO:0000313" key="3">
    <source>
        <dbReference type="EMBL" id="WDI01781.1"/>
    </source>
</evidence>
<proteinExistence type="predicted"/>
<keyword evidence="1" id="KW-0472">Membrane</keyword>
<gene>
    <name evidence="2" type="ORF">PUW23_21660</name>
    <name evidence="3" type="ORF">PUW25_21550</name>
</gene>
<feature type="transmembrane region" description="Helical" evidence="1">
    <location>
        <begin position="12"/>
        <end position="36"/>
    </location>
</feature>
<dbReference type="RefSeq" id="WP_047913723.1">
    <property type="nucleotide sequence ID" value="NZ_JBHTKW010000007.1"/>
</dbReference>
<evidence type="ECO:0000313" key="5">
    <source>
        <dbReference type="Proteomes" id="UP001221519"/>
    </source>
</evidence>
<name>A0AAX3N031_9BACL</name>
<reference evidence="2 5" key="1">
    <citation type="submission" date="2023-02" db="EMBL/GenBank/DDBJ databases">
        <title>Pathogen: clinical or host-associated sample.</title>
        <authorList>
            <person name="Hergert J."/>
            <person name="Casey R."/>
            <person name="Wagner J."/>
            <person name="Young E.L."/>
            <person name="Oakeson K.F."/>
        </authorList>
    </citation>
    <scope>NUCLEOTIDE SEQUENCE</scope>
    <source>
        <strain evidence="3 5">2022CK-00829</strain>
        <strain evidence="2">2022CK-00830</strain>
    </source>
</reference>
<keyword evidence="1" id="KW-1133">Transmembrane helix</keyword>
<dbReference type="EMBL" id="CP118101">
    <property type="protein sequence ID" value="WDH82050.1"/>
    <property type="molecule type" value="Genomic_DNA"/>
</dbReference>
<sequence>MTYVDTSDISAAMFIAVLLFLIIIAPLASLGILRLFQGRKKQALWYIVSGVAVYGIFQWFMWYFF</sequence>